<keyword evidence="3" id="KW-1185">Reference proteome</keyword>
<feature type="transmembrane region" description="Helical" evidence="1">
    <location>
        <begin position="6"/>
        <end position="27"/>
    </location>
</feature>
<organism evidence="2 3">
    <name type="scientific">[Clostridium] fimetarium</name>
    <dbReference type="NCBI Taxonomy" id="99656"/>
    <lineage>
        <taxon>Bacteria</taxon>
        <taxon>Bacillati</taxon>
        <taxon>Bacillota</taxon>
        <taxon>Clostridia</taxon>
        <taxon>Lachnospirales</taxon>
        <taxon>Lachnospiraceae</taxon>
    </lineage>
</organism>
<keyword evidence="1" id="KW-0472">Membrane</keyword>
<feature type="transmembrane region" description="Helical" evidence="1">
    <location>
        <begin position="129"/>
        <end position="149"/>
    </location>
</feature>
<evidence type="ECO:0000256" key="1">
    <source>
        <dbReference type="SAM" id="Phobius"/>
    </source>
</evidence>
<feature type="transmembrane region" description="Helical" evidence="1">
    <location>
        <begin position="58"/>
        <end position="79"/>
    </location>
</feature>
<protein>
    <submittedName>
        <fullName evidence="2">Uncharacterized protein</fullName>
    </submittedName>
</protein>
<sequence length="165" mass="18494">MELLKIIIFEFLLGYCLQGFTFVLGVFAFNRRKIVLKTYVLTSLLVIIISYLVRLLPISFGVHTIINILFLILFCIIILRMPAYTTIWSAVLIIVLCLISEMAVIAVMILSLGKEKFDSMMVVPLDKAIIGFAATALFALLIALIYFVLNNSQKKNGENIGNISL</sequence>
<reference evidence="2 3" key="1">
    <citation type="submission" date="2016-10" db="EMBL/GenBank/DDBJ databases">
        <authorList>
            <person name="de Groot N.N."/>
        </authorList>
    </citation>
    <scope>NUCLEOTIDE SEQUENCE [LARGE SCALE GENOMIC DNA]</scope>
    <source>
        <strain evidence="2 3">DSM 9179</strain>
    </source>
</reference>
<name>A0A1I0PGD4_9FIRM</name>
<dbReference type="Proteomes" id="UP000199701">
    <property type="component" value="Unassembled WGS sequence"/>
</dbReference>
<keyword evidence="1" id="KW-1133">Transmembrane helix</keyword>
<feature type="transmembrane region" description="Helical" evidence="1">
    <location>
        <begin position="86"/>
        <end position="109"/>
    </location>
</feature>
<dbReference type="OrthoDB" id="1787445at2"/>
<proteinExistence type="predicted"/>
<dbReference type="EMBL" id="FOJI01000005">
    <property type="protein sequence ID" value="SEW12713.1"/>
    <property type="molecule type" value="Genomic_DNA"/>
</dbReference>
<accession>A0A1I0PGD4</accession>
<dbReference type="RefSeq" id="WP_092452298.1">
    <property type="nucleotide sequence ID" value="NZ_FOJI01000005.1"/>
</dbReference>
<evidence type="ECO:0000313" key="3">
    <source>
        <dbReference type="Proteomes" id="UP000199701"/>
    </source>
</evidence>
<feature type="transmembrane region" description="Helical" evidence="1">
    <location>
        <begin position="34"/>
        <end position="52"/>
    </location>
</feature>
<keyword evidence="1" id="KW-0812">Transmembrane</keyword>
<dbReference type="AlphaFoldDB" id="A0A1I0PGD4"/>
<gene>
    <name evidence="2" type="ORF">SAMN05421659_10526</name>
</gene>
<evidence type="ECO:0000313" key="2">
    <source>
        <dbReference type="EMBL" id="SEW12713.1"/>
    </source>
</evidence>
<dbReference type="STRING" id="99656.SAMN05421659_10526"/>